<name>A0ABV0S1F1_9TELE</name>
<dbReference type="Proteomes" id="UP001434883">
    <property type="component" value="Unassembled WGS sequence"/>
</dbReference>
<evidence type="ECO:0000313" key="1">
    <source>
        <dbReference type="EMBL" id="MEQ2213548.1"/>
    </source>
</evidence>
<evidence type="ECO:0000313" key="2">
    <source>
        <dbReference type="Proteomes" id="UP001434883"/>
    </source>
</evidence>
<dbReference type="EMBL" id="JAHRIN010062305">
    <property type="protein sequence ID" value="MEQ2213548.1"/>
    <property type="molecule type" value="Genomic_DNA"/>
</dbReference>
<proteinExistence type="predicted"/>
<accession>A0ABV0S1F1</accession>
<protein>
    <submittedName>
        <fullName evidence="1">Uncharacterized protein</fullName>
    </submittedName>
</protein>
<comment type="caution">
    <text evidence="1">The sequence shown here is derived from an EMBL/GenBank/DDBJ whole genome shotgun (WGS) entry which is preliminary data.</text>
</comment>
<keyword evidence="2" id="KW-1185">Reference proteome</keyword>
<organism evidence="1 2">
    <name type="scientific">Xenoophorus captivus</name>
    <dbReference type="NCBI Taxonomy" id="1517983"/>
    <lineage>
        <taxon>Eukaryota</taxon>
        <taxon>Metazoa</taxon>
        <taxon>Chordata</taxon>
        <taxon>Craniata</taxon>
        <taxon>Vertebrata</taxon>
        <taxon>Euteleostomi</taxon>
        <taxon>Actinopterygii</taxon>
        <taxon>Neopterygii</taxon>
        <taxon>Teleostei</taxon>
        <taxon>Neoteleostei</taxon>
        <taxon>Acanthomorphata</taxon>
        <taxon>Ovalentaria</taxon>
        <taxon>Atherinomorphae</taxon>
        <taxon>Cyprinodontiformes</taxon>
        <taxon>Goodeidae</taxon>
        <taxon>Xenoophorus</taxon>
    </lineage>
</organism>
<sequence length="133" mass="15406">MELGWMQWQGRLPYRPVKPKQLMRVSWECLAEKPVRVIFHTSGRRTAAYMAADAKNEHRKNPKRLRREAFLWLQGSSGKPFSNSERGNRDHLKLCLFWGVSLSDELTPPSYFTMSKIPQGILLLWKYGVSGGL</sequence>
<gene>
    <name evidence="1" type="ORF">XENOCAPTIV_016784</name>
</gene>
<reference evidence="1 2" key="1">
    <citation type="submission" date="2021-06" db="EMBL/GenBank/DDBJ databases">
        <authorList>
            <person name="Palmer J.M."/>
        </authorList>
    </citation>
    <scope>NUCLEOTIDE SEQUENCE [LARGE SCALE GENOMIC DNA]</scope>
    <source>
        <strain evidence="1 2">XC_2019</strain>
        <tissue evidence="1">Muscle</tissue>
    </source>
</reference>